<evidence type="ECO:0000313" key="2">
    <source>
        <dbReference type="Proteomes" id="UP000386466"/>
    </source>
</evidence>
<protein>
    <submittedName>
        <fullName evidence="1">Ribosomal protein l7</fullName>
    </submittedName>
</protein>
<name>A0A485PDK7_LYNPA</name>
<keyword evidence="2" id="KW-1185">Reference proteome</keyword>
<dbReference type="Proteomes" id="UP000386466">
    <property type="component" value="Unassembled WGS sequence"/>
</dbReference>
<keyword evidence="1" id="KW-0689">Ribosomal protein</keyword>
<dbReference type="InterPro" id="IPR036919">
    <property type="entry name" value="Ribo_uL30_ferredoxin-like_sf"/>
</dbReference>
<dbReference type="EMBL" id="CAAGRJ010031230">
    <property type="protein sequence ID" value="VFV41866.1"/>
    <property type="molecule type" value="Genomic_DNA"/>
</dbReference>
<feature type="non-terminal residue" evidence="1">
    <location>
        <position position="1"/>
    </location>
</feature>
<dbReference type="GO" id="GO:0005840">
    <property type="term" value="C:ribosome"/>
    <property type="evidence" value="ECO:0007669"/>
    <property type="project" value="UniProtKB-KW"/>
</dbReference>
<dbReference type="AlphaFoldDB" id="A0A485PDK7"/>
<keyword evidence="1" id="KW-0687">Ribonucleoprotein</keyword>
<evidence type="ECO:0000313" key="1">
    <source>
        <dbReference type="EMBL" id="VFV41866.1"/>
    </source>
</evidence>
<proteinExistence type="predicted"/>
<accession>A0A485PDK7</accession>
<dbReference type="SUPFAM" id="SSF55129">
    <property type="entry name" value="Ribosomal protein L30p/L7e"/>
    <property type="match status" value="1"/>
</dbReference>
<sequence length="185" mass="20111">NQQELIAACLSKYGIAGAEDVIHEIYTVGKPFKVANNVYWFFPLSSERDGLAASAIVVCEVTTLAPKSQNNPVKAGDFKPNSPSPVLRAQKFSKVVGTLSANSSKETWPKGSPSSTMLKNTVRSQVASGGSICKTSLNLQFLRPSDTYTVSLFPGLGLSSREMYAISRCYMTYLVFESSIHRNIC</sequence>
<organism evidence="1 2">
    <name type="scientific">Lynx pardinus</name>
    <name type="common">Iberian lynx</name>
    <name type="synonym">Felis pardina</name>
    <dbReference type="NCBI Taxonomy" id="191816"/>
    <lineage>
        <taxon>Eukaryota</taxon>
        <taxon>Metazoa</taxon>
        <taxon>Chordata</taxon>
        <taxon>Craniata</taxon>
        <taxon>Vertebrata</taxon>
        <taxon>Euteleostomi</taxon>
        <taxon>Mammalia</taxon>
        <taxon>Eutheria</taxon>
        <taxon>Laurasiatheria</taxon>
        <taxon>Carnivora</taxon>
        <taxon>Feliformia</taxon>
        <taxon>Felidae</taxon>
        <taxon>Felinae</taxon>
        <taxon>Lynx</taxon>
    </lineage>
</organism>
<gene>
    <name evidence="1" type="ORF">LYPA_23C005263</name>
</gene>
<reference evidence="1 2" key="1">
    <citation type="submission" date="2019-01" db="EMBL/GenBank/DDBJ databases">
        <authorList>
            <person name="Alioto T."/>
            <person name="Alioto T."/>
        </authorList>
    </citation>
    <scope>NUCLEOTIDE SEQUENCE [LARGE SCALE GENOMIC DNA]</scope>
</reference>